<keyword evidence="4" id="KW-0689">Ribosomal protein</keyword>
<dbReference type="HAMAP" id="MF_01310">
    <property type="entry name" value="Ribosomal_uS11"/>
    <property type="match status" value="1"/>
</dbReference>
<sequence>MANKKKIKKTKKKVKKNIVLGTVHIQSTFNNTIVTITDEGGNVIAWSSAGTMGYKGSKKSTSFAAQMTAEAVAKKAMDQGLKEVDVLVKGPGPGRETAIRSLQAVGLKVNMIKDVTPIPHNGCRPPKQRRI</sequence>
<dbReference type="PANTHER" id="PTHR11759">
    <property type="entry name" value="40S RIBOSOMAL PROTEIN S14/30S RIBOSOMAL PROTEIN S11"/>
    <property type="match status" value="1"/>
</dbReference>
<dbReference type="NCBIfam" id="NF003698">
    <property type="entry name" value="PRK05309.1"/>
    <property type="match status" value="1"/>
</dbReference>
<evidence type="ECO:0000256" key="1">
    <source>
        <dbReference type="ARBA" id="ARBA00006194"/>
    </source>
</evidence>
<dbReference type="InterPro" id="IPR018102">
    <property type="entry name" value="Ribosomal_uS11_CS"/>
</dbReference>
<evidence type="ECO:0000256" key="4">
    <source>
        <dbReference type="ARBA" id="ARBA00022980"/>
    </source>
</evidence>
<dbReference type="Gene3D" id="3.30.420.80">
    <property type="entry name" value="Ribosomal protein S11"/>
    <property type="match status" value="1"/>
</dbReference>
<keyword evidence="5" id="KW-0687">Ribonucleoprotein</keyword>
<proteinExistence type="inferred from homology"/>
<reference evidence="6" key="1">
    <citation type="journal article" date="2014" name="Front. Microbiol.">
        <title>High frequency of phylogenetically diverse reductive dehalogenase-homologous genes in deep subseafloor sedimentary metagenomes.</title>
        <authorList>
            <person name="Kawai M."/>
            <person name="Futagami T."/>
            <person name="Toyoda A."/>
            <person name="Takaki Y."/>
            <person name="Nishi S."/>
            <person name="Hori S."/>
            <person name="Arai W."/>
            <person name="Tsubouchi T."/>
            <person name="Morono Y."/>
            <person name="Uchiyama I."/>
            <person name="Ito T."/>
            <person name="Fujiyama A."/>
            <person name="Inagaki F."/>
            <person name="Takami H."/>
        </authorList>
    </citation>
    <scope>NUCLEOTIDE SEQUENCE</scope>
    <source>
        <strain evidence="6">Expedition CK06-06</strain>
    </source>
</reference>
<evidence type="ECO:0000313" key="6">
    <source>
        <dbReference type="EMBL" id="GAI59825.1"/>
    </source>
</evidence>
<accession>X1R9K3</accession>
<dbReference type="InterPro" id="IPR001971">
    <property type="entry name" value="Ribosomal_uS11"/>
</dbReference>
<evidence type="ECO:0000256" key="2">
    <source>
        <dbReference type="ARBA" id="ARBA00022730"/>
    </source>
</evidence>
<evidence type="ECO:0000256" key="3">
    <source>
        <dbReference type="ARBA" id="ARBA00022884"/>
    </source>
</evidence>
<dbReference type="EMBL" id="BARW01004084">
    <property type="protein sequence ID" value="GAI59825.1"/>
    <property type="molecule type" value="Genomic_DNA"/>
</dbReference>
<dbReference type="NCBIfam" id="TIGR03632">
    <property type="entry name" value="uS11_bact"/>
    <property type="match status" value="1"/>
</dbReference>
<dbReference type="GO" id="GO:0019843">
    <property type="term" value="F:rRNA binding"/>
    <property type="evidence" value="ECO:0007669"/>
    <property type="project" value="UniProtKB-KW"/>
</dbReference>
<dbReference type="Pfam" id="PF00411">
    <property type="entry name" value="Ribosomal_S11"/>
    <property type="match status" value="1"/>
</dbReference>
<dbReference type="GO" id="GO:1990904">
    <property type="term" value="C:ribonucleoprotein complex"/>
    <property type="evidence" value="ECO:0007669"/>
    <property type="project" value="UniProtKB-KW"/>
</dbReference>
<comment type="caution">
    <text evidence="6">The sequence shown here is derived from an EMBL/GenBank/DDBJ whole genome shotgun (WGS) entry which is preliminary data.</text>
</comment>
<dbReference type="AlphaFoldDB" id="X1R9K3"/>
<keyword evidence="2" id="KW-0699">rRNA-binding</keyword>
<comment type="similarity">
    <text evidence="1">Belongs to the universal ribosomal protein uS11 family.</text>
</comment>
<name>X1R9K3_9ZZZZ</name>
<dbReference type="GO" id="GO:0005840">
    <property type="term" value="C:ribosome"/>
    <property type="evidence" value="ECO:0007669"/>
    <property type="project" value="UniProtKB-KW"/>
</dbReference>
<dbReference type="InterPro" id="IPR019981">
    <property type="entry name" value="Ribosomal_uS11_bac-type"/>
</dbReference>
<dbReference type="InterPro" id="IPR036967">
    <property type="entry name" value="Ribosomal_uS11_sf"/>
</dbReference>
<evidence type="ECO:0008006" key="7">
    <source>
        <dbReference type="Google" id="ProtNLM"/>
    </source>
</evidence>
<organism evidence="6">
    <name type="scientific">marine sediment metagenome</name>
    <dbReference type="NCBI Taxonomy" id="412755"/>
    <lineage>
        <taxon>unclassified sequences</taxon>
        <taxon>metagenomes</taxon>
        <taxon>ecological metagenomes</taxon>
    </lineage>
</organism>
<dbReference type="GO" id="GO:0003735">
    <property type="term" value="F:structural constituent of ribosome"/>
    <property type="evidence" value="ECO:0007669"/>
    <property type="project" value="InterPro"/>
</dbReference>
<keyword evidence="3" id="KW-0694">RNA-binding</keyword>
<dbReference type="PROSITE" id="PS00054">
    <property type="entry name" value="RIBOSOMAL_S11"/>
    <property type="match status" value="1"/>
</dbReference>
<dbReference type="GO" id="GO:0006412">
    <property type="term" value="P:translation"/>
    <property type="evidence" value="ECO:0007669"/>
    <property type="project" value="InterPro"/>
</dbReference>
<protein>
    <recommendedName>
        <fullName evidence="7">30S ribosomal protein S11</fullName>
    </recommendedName>
</protein>
<dbReference type="FunFam" id="3.30.420.80:FF:000001">
    <property type="entry name" value="30S ribosomal protein S11"/>
    <property type="match status" value="1"/>
</dbReference>
<dbReference type="PIRSF" id="PIRSF002131">
    <property type="entry name" value="Ribosomal_S11"/>
    <property type="match status" value="1"/>
</dbReference>
<gene>
    <name evidence="6" type="ORF">S12H4_09852</name>
</gene>
<evidence type="ECO:0000256" key="5">
    <source>
        <dbReference type="ARBA" id="ARBA00023274"/>
    </source>
</evidence>
<dbReference type="SUPFAM" id="SSF53137">
    <property type="entry name" value="Translational machinery components"/>
    <property type="match status" value="1"/>
</dbReference>